<comment type="caution">
    <text evidence="1">The sequence shown here is derived from an EMBL/GenBank/DDBJ whole genome shotgun (WGS) entry which is preliminary data.</text>
</comment>
<dbReference type="RefSeq" id="WP_116393130.1">
    <property type="nucleotide sequence ID" value="NZ_QUQO01000002.1"/>
</dbReference>
<dbReference type="EMBL" id="QUQO01000002">
    <property type="protein sequence ID" value="RFB01414.1"/>
    <property type="molecule type" value="Genomic_DNA"/>
</dbReference>
<dbReference type="OrthoDB" id="1496333at2"/>
<dbReference type="Gene3D" id="3.40.50.300">
    <property type="entry name" value="P-loop containing nucleotide triphosphate hydrolases"/>
    <property type="match status" value="1"/>
</dbReference>
<protein>
    <recommendedName>
        <fullName evidence="3">AAA family ATPase</fullName>
    </recommendedName>
</protein>
<dbReference type="InterPro" id="IPR027417">
    <property type="entry name" value="P-loop_NTPase"/>
</dbReference>
<proteinExistence type="predicted"/>
<organism evidence="1 2">
    <name type="scientific">Parvularcula marina</name>
    <dbReference type="NCBI Taxonomy" id="2292771"/>
    <lineage>
        <taxon>Bacteria</taxon>
        <taxon>Pseudomonadati</taxon>
        <taxon>Pseudomonadota</taxon>
        <taxon>Alphaproteobacteria</taxon>
        <taxon>Parvularculales</taxon>
        <taxon>Parvularculaceae</taxon>
        <taxon>Parvularcula</taxon>
    </lineage>
</organism>
<name>A0A371R7I3_9PROT</name>
<dbReference type="Proteomes" id="UP000264589">
    <property type="component" value="Unassembled WGS sequence"/>
</dbReference>
<sequence>MKRHKPARYRDLSSIKPKITKWLWKPFIARRQMTILEGDPGVGKSFWQ</sequence>
<evidence type="ECO:0000313" key="1">
    <source>
        <dbReference type="EMBL" id="RFB01414.1"/>
    </source>
</evidence>
<dbReference type="InParanoid" id="A0A371R7I3"/>
<evidence type="ECO:0008006" key="3">
    <source>
        <dbReference type="Google" id="ProtNLM"/>
    </source>
</evidence>
<evidence type="ECO:0000313" key="2">
    <source>
        <dbReference type="Proteomes" id="UP000264589"/>
    </source>
</evidence>
<keyword evidence="2" id="KW-1185">Reference proteome</keyword>
<accession>A0A371R7I3</accession>
<dbReference type="AlphaFoldDB" id="A0A371R7I3"/>
<gene>
    <name evidence="1" type="ORF">DX908_14070</name>
</gene>
<reference evidence="1 2" key="1">
    <citation type="submission" date="2018-08" db="EMBL/GenBank/DDBJ databases">
        <title>Parvularcula sp. SM1705, isolated from surface water of the South Sea China.</title>
        <authorList>
            <person name="Sun L."/>
        </authorList>
    </citation>
    <scope>NUCLEOTIDE SEQUENCE [LARGE SCALE GENOMIC DNA]</scope>
    <source>
        <strain evidence="1 2">SM1705</strain>
    </source>
</reference>
<dbReference type="Pfam" id="PF13481">
    <property type="entry name" value="AAA_25"/>
    <property type="match status" value="1"/>
</dbReference>